<organism evidence="2 3">
    <name type="scientific">Exophiala aquamarina CBS 119918</name>
    <dbReference type="NCBI Taxonomy" id="1182545"/>
    <lineage>
        <taxon>Eukaryota</taxon>
        <taxon>Fungi</taxon>
        <taxon>Dikarya</taxon>
        <taxon>Ascomycota</taxon>
        <taxon>Pezizomycotina</taxon>
        <taxon>Eurotiomycetes</taxon>
        <taxon>Chaetothyriomycetidae</taxon>
        <taxon>Chaetothyriales</taxon>
        <taxon>Herpotrichiellaceae</taxon>
        <taxon>Exophiala</taxon>
    </lineage>
</organism>
<dbReference type="InterPro" id="IPR013175">
    <property type="entry name" value="INO80_su_Ies4"/>
</dbReference>
<evidence type="ECO:0008006" key="4">
    <source>
        <dbReference type="Google" id="ProtNLM"/>
    </source>
</evidence>
<dbReference type="GO" id="GO:0031011">
    <property type="term" value="C:Ino80 complex"/>
    <property type="evidence" value="ECO:0007669"/>
    <property type="project" value="InterPro"/>
</dbReference>
<evidence type="ECO:0000313" key="3">
    <source>
        <dbReference type="Proteomes" id="UP000027920"/>
    </source>
</evidence>
<dbReference type="RefSeq" id="XP_013259677.1">
    <property type="nucleotide sequence ID" value="XM_013404223.1"/>
</dbReference>
<accession>A0A072PBE0</accession>
<protein>
    <recommendedName>
        <fullName evidence="4">INO80 complex subunit Ies4</fullName>
    </recommendedName>
</protein>
<feature type="compositionally biased region" description="Polar residues" evidence="1">
    <location>
        <begin position="1"/>
        <end position="16"/>
    </location>
</feature>
<dbReference type="GeneID" id="25282191"/>
<dbReference type="EMBL" id="AMGV01000005">
    <property type="protein sequence ID" value="KEF57087.1"/>
    <property type="molecule type" value="Genomic_DNA"/>
</dbReference>
<dbReference type="PANTHER" id="PTHR28061">
    <property type="entry name" value="INO EIGHTY SUBUNIT 4"/>
    <property type="match status" value="1"/>
</dbReference>
<keyword evidence="3" id="KW-1185">Reference proteome</keyword>
<feature type="region of interest" description="Disordered" evidence="1">
    <location>
        <begin position="222"/>
        <end position="281"/>
    </location>
</feature>
<comment type="caution">
    <text evidence="2">The sequence shown here is derived from an EMBL/GenBank/DDBJ whole genome shotgun (WGS) entry which is preliminary data.</text>
</comment>
<name>A0A072PBE0_9EURO</name>
<dbReference type="GO" id="GO:0006338">
    <property type="term" value="P:chromatin remodeling"/>
    <property type="evidence" value="ECO:0007669"/>
    <property type="project" value="InterPro"/>
</dbReference>
<dbReference type="Pfam" id="PF08193">
    <property type="entry name" value="INO80_Ies4"/>
    <property type="match status" value="1"/>
</dbReference>
<feature type="compositionally biased region" description="Low complexity" evidence="1">
    <location>
        <begin position="56"/>
        <end position="65"/>
    </location>
</feature>
<dbReference type="PANTHER" id="PTHR28061:SF1">
    <property type="entry name" value="INO80 COMPLEX SUBUNIT 4"/>
    <property type="match status" value="1"/>
</dbReference>
<dbReference type="STRING" id="1182545.A0A072PBE0"/>
<evidence type="ECO:0000256" key="1">
    <source>
        <dbReference type="SAM" id="MobiDB-lite"/>
    </source>
</evidence>
<feature type="compositionally biased region" description="Polar residues" evidence="1">
    <location>
        <begin position="79"/>
        <end position="99"/>
    </location>
</feature>
<evidence type="ECO:0000313" key="2">
    <source>
        <dbReference type="EMBL" id="KEF57087.1"/>
    </source>
</evidence>
<sequence>MAISSSNPTRSPSAATSRADKNKQQARIVVLKLSPQLLQRFEPAPPSAKEEDESTPSSASSPAPAVEDLSTLKVPDINDNASESNSTPAPSNGDTNASDPSKKRKGPAPGYKRSLGQMIESSGTPKPRGKPGPKKKPRLEDGTIDHNATRVSAGAVVGFTGHKLGPKANQGAINAGLRALDRSGKPCRKWNKKPFQLKSFTGIVWDVPSWRGNETLHLTNVEESSDAREISQQSSSDLKPNESDVAMSNAGDQPDTMLLSTPAASSPVPMPEQTPSITARG</sequence>
<dbReference type="Proteomes" id="UP000027920">
    <property type="component" value="Unassembled WGS sequence"/>
</dbReference>
<feature type="region of interest" description="Disordered" evidence="1">
    <location>
        <begin position="1"/>
        <end position="150"/>
    </location>
</feature>
<reference evidence="2 3" key="1">
    <citation type="submission" date="2013-03" db="EMBL/GenBank/DDBJ databases">
        <title>The Genome Sequence of Exophiala aquamarina CBS 119918.</title>
        <authorList>
            <consortium name="The Broad Institute Genomics Platform"/>
            <person name="Cuomo C."/>
            <person name="de Hoog S."/>
            <person name="Gorbushina A."/>
            <person name="Walker B."/>
            <person name="Young S.K."/>
            <person name="Zeng Q."/>
            <person name="Gargeya S."/>
            <person name="Fitzgerald M."/>
            <person name="Haas B."/>
            <person name="Abouelleil A."/>
            <person name="Allen A.W."/>
            <person name="Alvarado L."/>
            <person name="Arachchi H.M."/>
            <person name="Berlin A.M."/>
            <person name="Chapman S.B."/>
            <person name="Gainer-Dewar J."/>
            <person name="Goldberg J."/>
            <person name="Griggs A."/>
            <person name="Gujja S."/>
            <person name="Hansen M."/>
            <person name="Howarth C."/>
            <person name="Imamovic A."/>
            <person name="Ireland A."/>
            <person name="Larimer J."/>
            <person name="McCowan C."/>
            <person name="Murphy C."/>
            <person name="Pearson M."/>
            <person name="Poon T.W."/>
            <person name="Priest M."/>
            <person name="Roberts A."/>
            <person name="Saif S."/>
            <person name="Shea T."/>
            <person name="Sisk P."/>
            <person name="Sykes S."/>
            <person name="Wortman J."/>
            <person name="Nusbaum C."/>
            <person name="Birren B."/>
        </authorList>
    </citation>
    <scope>NUCLEOTIDE SEQUENCE [LARGE SCALE GENOMIC DNA]</scope>
    <source>
        <strain evidence="2 3">CBS 119918</strain>
    </source>
</reference>
<feature type="compositionally biased region" description="Basic and acidic residues" evidence="1">
    <location>
        <begin position="138"/>
        <end position="148"/>
    </location>
</feature>
<dbReference type="AlphaFoldDB" id="A0A072PBE0"/>
<feature type="compositionally biased region" description="Basic residues" evidence="1">
    <location>
        <begin position="127"/>
        <end position="137"/>
    </location>
</feature>
<proteinExistence type="predicted"/>
<gene>
    <name evidence="2" type="ORF">A1O9_07277</name>
</gene>
<dbReference type="HOGENOM" id="CLU_058488_1_0_1"/>
<dbReference type="VEuPathDB" id="FungiDB:A1O9_07277"/>
<dbReference type="OrthoDB" id="4093188at2759"/>